<dbReference type="Gene3D" id="3.60.15.10">
    <property type="entry name" value="Ribonuclease Z/Hydroxyacylglutathione hydrolase-like"/>
    <property type="match status" value="1"/>
</dbReference>
<dbReference type="PANTHER" id="PTHR45922">
    <property type="entry name" value="CLEAVAGE AND POLYADENYLATION SPECIFICITY FACTOR SUBUNIT 2"/>
    <property type="match status" value="1"/>
</dbReference>
<feature type="region of interest" description="Disordered" evidence="7">
    <location>
        <begin position="397"/>
        <end position="457"/>
    </location>
</feature>
<evidence type="ECO:0000256" key="2">
    <source>
        <dbReference type="ARBA" id="ARBA00010624"/>
    </source>
</evidence>
<evidence type="ECO:0000256" key="3">
    <source>
        <dbReference type="ARBA" id="ARBA00022664"/>
    </source>
</evidence>
<keyword evidence="3 6" id="KW-0507">mRNA processing</keyword>
<dbReference type="EMBL" id="OB661311">
    <property type="protein sequence ID" value="CAD7227922.1"/>
    <property type="molecule type" value="Genomic_DNA"/>
</dbReference>
<organism evidence="8">
    <name type="scientific">Cyprideis torosa</name>
    <dbReference type="NCBI Taxonomy" id="163714"/>
    <lineage>
        <taxon>Eukaryota</taxon>
        <taxon>Metazoa</taxon>
        <taxon>Ecdysozoa</taxon>
        <taxon>Arthropoda</taxon>
        <taxon>Crustacea</taxon>
        <taxon>Oligostraca</taxon>
        <taxon>Ostracoda</taxon>
        <taxon>Podocopa</taxon>
        <taxon>Podocopida</taxon>
        <taxon>Cytherocopina</taxon>
        <taxon>Cytheroidea</taxon>
        <taxon>Cytherideidae</taxon>
        <taxon>Cyprideis</taxon>
    </lineage>
</organism>
<name>A0A7R8ZQJ7_9CRUS</name>
<accession>A0A7R8ZQJ7</accession>
<protein>
    <recommendedName>
        <fullName evidence="6">Cleavage and polyadenylation specificity factor subunit 2</fullName>
    </recommendedName>
    <alternativeName>
        <fullName evidence="6">Cleavage and polyadenylation specificity factor 100 kDa subunit</fullName>
    </alternativeName>
</protein>
<dbReference type="GO" id="GO:0005847">
    <property type="term" value="C:mRNA cleavage and polyadenylation specificity factor complex"/>
    <property type="evidence" value="ECO:0007669"/>
    <property type="project" value="InterPro"/>
</dbReference>
<feature type="region of interest" description="Disordered" evidence="7">
    <location>
        <begin position="657"/>
        <end position="706"/>
    </location>
</feature>
<feature type="compositionally biased region" description="Acidic residues" evidence="7">
    <location>
        <begin position="424"/>
        <end position="438"/>
    </location>
</feature>
<evidence type="ECO:0000256" key="1">
    <source>
        <dbReference type="ARBA" id="ARBA00004123"/>
    </source>
</evidence>
<evidence type="ECO:0000256" key="4">
    <source>
        <dbReference type="ARBA" id="ARBA00022884"/>
    </source>
</evidence>
<feature type="compositionally biased region" description="Basic and acidic residues" evidence="7">
    <location>
        <begin position="657"/>
        <end position="667"/>
    </location>
</feature>
<dbReference type="InterPro" id="IPR011108">
    <property type="entry name" value="RMMBL"/>
</dbReference>
<dbReference type="SUPFAM" id="SSF56281">
    <property type="entry name" value="Metallo-hydrolase/oxidoreductase"/>
    <property type="match status" value="1"/>
</dbReference>
<dbReference type="InterPro" id="IPR025069">
    <property type="entry name" value="Cpsf2_C"/>
</dbReference>
<dbReference type="SMART" id="SM01027">
    <property type="entry name" value="Beta-Casp"/>
    <property type="match status" value="1"/>
</dbReference>
<evidence type="ECO:0000313" key="8">
    <source>
        <dbReference type="EMBL" id="CAD7227922.1"/>
    </source>
</evidence>
<dbReference type="AlphaFoldDB" id="A0A7R8ZQJ7"/>
<gene>
    <name evidence="8" type="ORF">CTOB1V02_LOCUS5816</name>
</gene>
<dbReference type="InterPro" id="IPR027075">
    <property type="entry name" value="CPSF2"/>
</dbReference>
<dbReference type="InterPro" id="IPR001279">
    <property type="entry name" value="Metallo-B-lactamas"/>
</dbReference>
<evidence type="ECO:0000256" key="5">
    <source>
        <dbReference type="ARBA" id="ARBA00023242"/>
    </source>
</evidence>
<sequence>MTSIIKLQALTGGGPEAPHCYMLQVDDCSVLLDCGWDEHCSVDLLKEVIANIGRLDAVLLSYADPLHLGALPYLVGKCGLACPIYATVPTLKMGQLFMYDLFQSRLSKEEFDLFSLDDVDNAFDRVTQLKYNQTVTMKGRGLGLTITPLNAGHMVGGTIWKILKDGEEDILYAVDFNHKRERHLNGCVLESLQRPSMLITDAFNAKHVQDRRRTRDEQLMTKVLQTLRGGGDVLIATDTGGRVLELAHMVDHFWRQETSGLAAYSVAILNNVCFNVIEFSKSLLEWMSERLMRAFEGVRMNPFTLKHVAVCHTLEELEAVPSPKVVLASGPDVEYGFSRELFQRWCGNEKDTIILTQRTSKGTLARSLIDGTEGPPNLRLMIRDRIRLEGGELEQYLEEKERKRRSSEGAGGMMNHSRHLSGADEIDEVDDDSDDEDLLPSRSYGADERKKGMGHGGPMFYYSEEKPKTDDYGEPLKPDEFKYLETQGGGGGQREEAVEAMEVEVEGGERGGLVGLRRSSRKSDGVNGVSEEVPTKCVASIKNYPLRAKVAFIDFEGRSDGDSNKKLLAHIKPRRVVLVRGTAEGLAELRDTCRRSEGIERVFVQNGSEVIDATTESHIYQVLLKESLLSTVSFIPCAGKSEVAWINARVHFDDQSKFEAGEEEPKKTLPRSMSGSSEGGQAKPAIPPLEPILPPTKGESEGIPTPISSSLEHPVQFINDLKLSDFKQILANCGIESEFTQGTLWCENGTVALKRLATGQVVIEGTLTPQFYQIRSLLYGQYAVI</sequence>
<dbReference type="FunFam" id="3.60.15.10:FF:000008">
    <property type="entry name" value="Cleavage and polyadenylation specificity factor subunit 2"/>
    <property type="match status" value="1"/>
</dbReference>
<dbReference type="InterPro" id="IPR022712">
    <property type="entry name" value="Beta_Casp"/>
</dbReference>
<dbReference type="GO" id="GO:0003723">
    <property type="term" value="F:RNA binding"/>
    <property type="evidence" value="ECO:0007669"/>
    <property type="project" value="UniProtKB-KW"/>
</dbReference>
<keyword evidence="5 6" id="KW-0539">Nucleus</keyword>
<comment type="subcellular location">
    <subcellularLocation>
        <location evidence="1 6">Nucleus</location>
    </subcellularLocation>
</comment>
<dbReference type="CDD" id="cd16293">
    <property type="entry name" value="CPSF2-like_MBL-fold"/>
    <property type="match status" value="1"/>
</dbReference>
<proteinExistence type="inferred from homology"/>
<evidence type="ECO:0000256" key="7">
    <source>
        <dbReference type="SAM" id="MobiDB-lite"/>
    </source>
</evidence>
<dbReference type="Pfam" id="PF07521">
    <property type="entry name" value="RMMBL"/>
    <property type="match status" value="1"/>
</dbReference>
<dbReference type="Pfam" id="PF13299">
    <property type="entry name" value="CPSF100_C"/>
    <property type="match status" value="1"/>
</dbReference>
<reference evidence="8" key="1">
    <citation type="submission" date="2020-11" db="EMBL/GenBank/DDBJ databases">
        <authorList>
            <person name="Tran Van P."/>
        </authorList>
    </citation>
    <scope>NUCLEOTIDE SEQUENCE</scope>
</reference>
<comment type="similarity">
    <text evidence="2 6">Belongs to the metallo-beta-lactamase superfamily. RNA-metabolizing metallo-beta-lactamase-like family. CPSF2/YSH1 subfamily.</text>
</comment>
<dbReference type="Pfam" id="PF16661">
    <property type="entry name" value="Lactamase_B_6"/>
    <property type="match status" value="1"/>
</dbReference>
<dbReference type="Pfam" id="PF10996">
    <property type="entry name" value="Beta-Casp"/>
    <property type="match status" value="1"/>
</dbReference>
<dbReference type="OrthoDB" id="64353at2759"/>
<dbReference type="PANTHER" id="PTHR45922:SF1">
    <property type="entry name" value="CLEAVAGE AND POLYADENYLATION SPECIFICITY FACTOR SUBUNIT 2"/>
    <property type="match status" value="1"/>
</dbReference>
<dbReference type="GO" id="GO:0006398">
    <property type="term" value="P:mRNA 3'-end processing by stem-loop binding and cleavage"/>
    <property type="evidence" value="ECO:0007669"/>
    <property type="project" value="InterPro"/>
</dbReference>
<dbReference type="InterPro" id="IPR035639">
    <property type="entry name" value="CPSF2_MBL"/>
</dbReference>
<feature type="compositionally biased region" description="Pro residues" evidence="7">
    <location>
        <begin position="685"/>
        <end position="694"/>
    </location>
</feature>
<keyword evidence="4 6" id="KW-0694">RNA-binding</keyword>
<evidence type="ECO:0000256" key="6">
    <source>
        <dbReference type="RuleBase" id="RU365006"/>
    </source>
</evidence>
<dbReference type="InterPro" id="IPR036866">
    <property type="entry name" value="RibonucZ/Hydroxyglut_hydro"/>
</dbReference>